<keyword evidence="4" id="KW-0732">Signal</keyword>
<keyword evidence="7" id="KW-1185">Reference proteome</keyword>
<dbReference type="PANTHER" id="PTHR11461">
    <property type="entry name" value="SERINE PROTEASE INHIBITOR, SERPIN"/>
    <property type="match status" value="1"/>
</dbReference>
<dbReference type="InterPro" id="IPR036186">
    <property type="entry name" value="Serpin_sf"/>
</dbReference>
<dbReference type="GO" id="GO:0005615">
    <property type="term" value="C:extracellular space"/>
    <property type="evidence" value="ECO:0007669"/>
    <property type="project" value="InterPro"/>
</dbReference>
<evidence type="ECO:0000256" key="3">
    <source>
        <dbReference type="SAM" id="MobiDB-lite"/>
    </source>
</evidence>
<proteinExistence type="inferred from homology"/>
<dbReference type="FunFam" id="3.30.497.10:FF:000001">
    <property type="entry name" value="Serine protease inhibitor"/>
    <property type="match status" value="1"/>
</dbReference>
<organism evidence="6 7">
    <name type="scientific">Callithrix jacchus</name>
    <name type="common">White-tufted-ear marmoset</name>
    <name type="synonym">Simia Jacchus</name>
    <dbReference type="NCBI Taxonomy" id="9483"/>
    <lineage>
        <taxon>Eukaryota</taxon>
        <taxon>Metazoa</taxon>
        <taxon>Chordata</taxon>
        <taxon>Craniata</taxon>
        <taxon>Vertebrata</taxon>
        <taxon>Euteleostomi</taxon>
        <taxon>Mammalia</taxon>
        <taxon>Eutheria</taxon>
        <taxon>Euarchontoglires</taxon>
        <taxon>Primates</taxon>
        <taxon>Haplorrhini</taxon>
        <taxon>Platyrrhini</taxon>
        <taxon>Cebidae</taxon>
        <taxon>Callitrichinae</taxon>
        <taxon>Callithrix</taxon>
        <taxon>Callithrix</taxon>
    </lineage>
</organism>
<dbReference type="Proteomes" id="UP000008225">
    <property type="component" value="Chromosome 10"/>
</dbReference>
<dbReference type="AlphaFoldDB" id="A0A8I3X4J3"/>
<dbReference type="Gene3D" id="3.30.497.10">
    <property type="entry name" value="Antithrombin, subunit I, domain 2"/>
    <property type="match status" value="1"/>
</dbReference>
<dbReference type="SMART" id="SM00093">
    <property type="entry name" value="SERPIN"/>
    <property type="match status" value="1"/>
</dbReference>
<dbReference type="Pfam" id="PF00079">
    <property type="entry name" value="Serpin"/>
    <property type="match status" value="1"/>
</dbReference>
<evidence type="ECO:0000313" key="7">
    <source>
        <dbReference type="Proteomes" id="UP000008225"/>
    </source>
</evidence>
<dbReference type="InterPro" id="IPR042185">
    <property type="entry name" value="Serpin_sf_2"/>
</dbReference>
<feature type="domain" description="Serpin" evidence="5">
    <location>
        <begin position="57"/>
        <end position="393"/>
    </location>
</feature>
<dbReference type="GO" id="GO:0004867">
    <property type="term" value="F:serine-type endopeptidase inhibitor activity"/>
    <property type="evidence" value="ECO:0007669"/>
    <property type="project" value="InterPro"/>
</dbReference>
<dbReference type="Ensembl" id="ENSCJAT00000125043.1">
    <property type="protein sequence ID" value="ENSCJAP00000087522.1"/>
    <property type="gene ID" value="ENSCJAG00000009820.4"/>
</dbReference>
<reference evidence="6 7" key="1">
    <citation type="submission" date="2009-03" db="EMBL/GenBank/DDBJ databases">
        <authorList>
            <person name="Warren W."/>
            <person name="Ye L."/>
            <person name="Minx P."/>
            <person name="Worley K."/>
            <person name="Gibbs R."/>
            <person name="Wilson R.K."/>
        </authorList>
    </citation>
    <scope>NUCLEOTIDE SEQUENCE [LARGE SCALE GENOMIC DNA]</scope>
</reference>
<comment type="similarity">
    <text evidence="1 2">Belongs to the serpin family.</text>
</comment>
<dbReference type="InterPro" id="IPR023796">
    <property type="entry name" value="Serpin_dom"/>
</dbReference>
<accession>A0A8I3X4J3</accession>
<evidence type="ECO:0000256" key="1">
    <source>
        <dbReference type="ARBA" id="ARBA00009500"/>
    </source>
</evidence>
<sequence length="445" mass="50231">MNPTLGLAIFLAVLLTVKGFLKPSFSPTSYEALGQAQRQKERMAAKKLTKQNMDFGFRLLKKLVSNNPGRNILLSPLSISTAFSMLCLGARDSTLDEIKKGFNFRNMPEKDLHEGFHYIIRKLNQETQDIKMSIGNTLFIDQKLQPQSKFLEDAENFYSAETIPTNFQNLENTQKQINDFISHKTHGKINNLIKNIDPGTVMLLTNYIFFRGKWRHEFDPNRTKEEDFFLKKNSSVKVPMMFQSGMYQVGYDDKLSCTILKIPYWKNITAIFILPDEGKLKDLEEDLQVDIFSRWKTLLSRRVVDVSVPRLYITGTFDLKKTLSYMGVTKIFEEHGDLTKISPSRSLKVSKVSPPGLDSTPAAQRPSPGPRQTRGHSGCQSGLYPPVGASMNPALPLTNPVIPGKPHKACQPHASSLSNCYYFGNQFNVANVDQGLEQLPGLELV</sequence>
<evidence type="ECO:0000313" key="6">
    <source>
        <dbReference type="Ensembl" id="ENSCJAP00000087522.1"/>
    </source>
</evidence>
<name>A0A8I3X4J3_CALJA</name>
<feature type="region of interest" description="Disordered" evidence="3">
    <location>
        <begin position="345"/>
        <end position="383"/>
    </location>
</feature>
<evidence type="ECO:0000256" key="2">
    <source>
        <dbReference type="RuleBase" id="RU000411"/>
    </source>
</evidence>
<dbReference type="FunFam" id="2.30.39.10:FF:000002">
    <property type="entry name" value="Serpin family D member 1"/>
    <property type="match status" value="1"/>
</dbReference>
<feature type="signal peptide" evidence="4">
    <location>
        <begin position="1"/>
        <end position="19"/>
    </location>
</feature>
<evidence type="ECO:0000259" key="5">
    <source>
        <dbReference type="SMART" id="SM00093"/>
    </source>
</evidence>
<dbReference type="InterPro" id="IPR000215">
    <property type="entry name" value="Serpin_fam"/>
</dbReference>
<dbReference type="GeneTree" id="ENSGT00940000161977"/>
<reference evidence="6" key="3">
    <citation type="submission" date="2025-09" db="UniProtKB">
        <authorList>
            <consortium name="Ensembl"/>
        </authorList>
    </citation>
    <scope>IDENTIFICATION</scope>
</reference>
<evidence type="ECO:0000256" key="4">
    <source>
        <dbReference type="SAM" id="SignalP"/>
    </source>
</evidence>
<dbReference type="InterPro" id="IPR042178">
    <property type="entry name" value="Serpin_sf_1"/>
</dbReference>
<protein>
    <submittedName>
        <fullName evidence="6">Serpin family A member 12</fullName>
    </submittedName>
</protein>
<dbReference type="SUPFAM" id="SSF56574">
    <property type="entry name" value="Serpins"/>
    <property type="match status" value="1"/>
</dbReference>
<reference evidence="6" key="2">
    <citation type="submission" date="2025-08" db="UniProtKB">
        <authorList>
            <consortium name="Ensembl"/>
        </authorList>
    </citation>
    <scope>IDENTIFICATION</scope>
</reference>
<feature type="chain" id="PRO_5035195627" evidence="4">
    <location>
        <begin position="20"/>
        <end position="445"/>
    </location>
</feature>
<gene>
    <name evidence="6" type="primary">SERPINA12</name>
</gene>
<dbReference type="Gene3D" id="2.30.39.10">
    <property type="entry name" value="Alpha-1-antitrypsin, domain 1"/>
    <property type="match status" value="1"/>
</dbReference>
<dbReference type="PANTHER" id="PTHR11461:SF157">
    <property type="entry name" value="SERPIN A12"/>
    <property type="match status" value="1"/>
</dbReference>